<accession>A0A846YPZ6</accession>
<dbReference type="Proteomes" id="UP000570678">
    <property type="component" value="Unassembled WGS sequence"/>
</dbReference>
<evidence type="ECO:0000313" key="2">
    <source>
        <dbReference type="EMBL" id="NKY59408.1"/>
    </source>
</evidence>
<feature type="transmembrane region" description="Helical" evidence="1">
    <location>
        <begin position="62"/>
        <end position="87"/>
    </location>
</feature>
<name>A0A846YPZ6_9NOCA</name>
<evidence type="ECO:0000313" key="3">
    <source>
        <dbReference type="Proteomes" id="UP000570678"/>
    </source>
</evidence>
<keyword evidence="1" id="KW-1133">Transmembrane helix</keyword>
<evidence type="ECO:0000256" key="1">
    <source>
        <dbReference type="SAM" id="Phobius"/>
    </source>
</evidence>
<keyword evidence="3" id="KW-1185">Reference proteome</keyword>
<dbReference type="RefSeq" id="WP_062978885.1">
    <property type="nucleotide sequence ID" value="NZ_JAAXOT010000015.1"/>
</dbReference>
<protein>
    <submittedName>
        <fullName evidence="2">Uncharacterized protein</fullName>
    </submittedName>
</protein>
<keyword evidence="1" id="KW-0472">Membrane</keyword>
<sequence length="143" mass="15032">MSPNQSPTPIIEAATDHTGCGRCNSPICLALIRAATPPANLLDFLDRQLKLITSGHWSWRTVGYCTGLAAIMLVILPGIVAVCAVTGPSVGTGIGLTAATGIGGAGLYLRWRRNRIQAQAEATMTTIPTDVSRHEQEQPARAA</sequence>
<feature type="transmembrane region" description="Helical" evidence="1">
    <location>
        <begin position="93"/>
        <end position="111"/>
    </location>
</feature>
<reference evidence="2 3" key="1">
    <citation type="submission" date="2020-04" db="EMBL/GenBank/DDBJ databases">
        <title>MicrobeNet Type strains.</title>
        <authorList>
            <person name="Nicholson A.C."/>
        </authorList>
    </citation>
    <scope>NUCLEOTIDE SEQUENCE [LARGE SCALE GENOMIC DNA]</scope>
    <source>
        <strain evidence="2 3">JCM 3332</strain>
    </source>
</reference>
<keyword evidence="1" id="KW-0812">Transmembrane</keyword>
<organism evidence="2 3">
    <name type="scientific">Nocardia flavorosea</name>
    <dbReference type="NCBI Taxonomy" id="53429"/>
    <lineage>
        <taxon>Bacteria</taxon>
        <taxon>Bacillati</taxon>
        <taxon>Actinomycetota</taxon>
        <taxon>Actinomycetes</taxon>
        <taxon>Mycobacteriales</taxon>
        <taxon>Nocardiaceae</taxon>
        <taxon>Nocardia</taxon>
    </lineage>
</organism>
<comment type="caution">
    <text evidence="2">The sequence shown here is derived from an EMBL/GenBank/DDBJ whole genome shotgun (WGS) entry which is preliminary data.</text>
</comment>
<dbReference type="EMBL" id="JAAXOT010000015">
    <property type="protein sequence ID" value="NKY59408.1"/>
    <property type="molecule type" value="Genomic_DNA"/>
</dbReference>
<gene>
    <name evidence="2" type="ORF">HGA15_25280</name>
</gene>
<proteinExistence type="predicted"/>
<dbReference type="AlphaFoldDB" id="A0A846YPZ6"/>